<dbReference type="KEGG" id="dto:TOL2_C37850"/>
<dbReference type="AlphaFoldDB" id="K0NK73"/>
<dbReference type="OrthoDB" id="5421829at2"/>
<dbReference type="EMBL" id="FO203503">
    <property type="protein sequence ID" value="CCK81941.1"/>
    <property type="molecule type" value="Genomic_DNA"/>
</dbReference>
<keyword evidence="3" id="KW-1185">Reference proteome</keyword>
<keyword evidence="1" id="KW-0175">Coiled coil</keyword>
<evidence type="ECO:0000313" key="2">
    <source>
        <dbReference type="EMBL" id="CCK81941.1"/>
    </source>
</evidence>
<dbReference type="PATRIC" id="fig|651182.5.peg.4456"/>
<name>K0NK73_DESTT</name>
<gene>
    <name evidence="2" type="ordered locus">TOL2_C37850</name>
</gene>
<accession>K0NK73</accession>
<evidence type="ECO:0000313" key="3">
    <source>
        <dbReference type="Proteomes" id="UP000007347"/>
    </source>
</evidence>
<dbReference type="Proteomes" id="UP000007347">
    <property type="component" value="Chromosome"/>
</dbReference>
<dbReference type="RefSeq" id="WP_014959126.1">
    <property type="nucleotide sequence ID" value="NC_018645.1"/>
</dbReference>
<reference evidence="2 3" key="1">
    <citation type="journal article" date="2013" name="Environ. Microbiol.">
        <title>Complete genome, catabolic sub-proteomes and key-metabolites of Desulfobacula toluolica Tol2, a marine, aromatic compound-degrading, sulfate-reducing bacterium.</title>
        <authorList>
            <person name="Wohlbrand L."/>
            <person name="Jacob J.H."/>
            <person name="Kube M."/>
            <person name="Mussmann M."/>
            <person name="Jarling R."/>
            <person name="Beck A."/>
            <person name="Amann R."/>
            <person name="Wilkes H."/>
            <person name="Reinhardt R."/>
            <person name="Rabus R."/>
        </authorList>
    </citation>
    <scope>NUCLEOTIDE SEQUENCE [LARGE SCALE GENOMIC DNA]</scope>
    <source>
        <strain evidence="3">DSM 7467 / Tol2</strain>
    </source>
</reference>
<evidence type="ECO:0000256" key="1">
    <source>
        <dbReference type="SAM" id="Coils"/>
    </source>
</evidence>
<proteinExistence type="predicted"/>
<sequence>MSSKIKGLLQKINFIEADMELHKQILVSIPSDNKTEIKNVINKIADQKKQINDLRLEIKKIDEGEYNKILAIEKAAQTFRQIAKDKKFVRVNTLNETGECFITFNDGTRLDCLVTAKEENGNWTVLTMEGETKEYPGGFIK</sequence>
<protein>
    <submittedName>
        <fullName evidence="2">Conserved uncharacterized protein</fullName>
    </submittedName>
</protein>
<feature type="coiled-coil region" evidence="1">
    <location>
        <begin position="37"/>
        <end position="64"/>
    </location>
</feature>
<dbReference type="HOGENOM" id="CLU_150529_0_0_7"/>
<organism evidence="2 3">
    <name type="scientific">Desulfobacula toluolica (strain DSM 7467 / Tol2)</name>
    <dbReference type="NCBI Taxonomy" id="651182"/>
    <lineage>
        <taxon>Bacteria</taxon>
        <taxon>Pseudomonadati</taxon>
        <taxon>Thermodesulfobacteriota</taxon>
        <taxon>Desulfobacteria</taxon>
        <taxon>Desulfobacterales</taxon>
        <taxon>Desulfobacteraceae</taxon>
        <taxon>Desulfobacula</taxon>
    </lineage>
</organism>